<dbReference type="RefSeq" id="WP_317641827.1">
    <property type="nucleotide sequence ID" value="NZ_JAPMIV010000064.1"/>
</dbReference>
<reference evidence="2 3" key="1">
    <citation type="submission" date="2022-11" db="EMBL/GenBank/DDBJ databases">
        <title>Deinococcus ZS9-10, Low Temperature and Draught-tolerating, UV-resistant Bacteria from Continental Antarctica.</title>
        <authorList>
            <person name="Cheng L."/>
        </authorList>
    </citation>
    <scope>NUCLEOTIDE SEQUENCE [LARGE SCALE GENOMIC DNA]</scope>
    <source>
        <strain evidence="2 3">ZS9-10</strain>
    </source>
</reference>
<accession>A0ABU4DVK5</accession>
<keyword evidence="3" id="KW-1185">Reference proteome</keyword>
<gene>
    <name evidence="2" type="ORF">ORD21_17905</name>
</gene>
<name>A0ABU4DVK5_9DEIO</name>
<evidence type="ECO:0000256" key="1">
    <source>
        <dbReference type="SAM" id="MobiDB-lite"/>
    </source>
</evidence>
<evidence type="ECO:0000313" key="3">
    <source>
        <dbReference type="Proteomes" id="UP001276150"/>
    </source>
</evidence>
<feature type="region of interest" description="Disordered" evidence="1">
    <location>
        <begin position="100"/>
        <end position="121"/>
    </location>
</feature>
<evidence type="ECO:0000313" key="2">
    <source>
        <dbReference type="EMBL" id="MDV6376470.1"/>
    </source>
</evidence>
<dbReference type="Proteomes" id="UP001276150">
    <property type="component" value="Unassembled WGS sequence"/>
</dbReference>
<proteinExistence type="predicted"/>
<dbReference type="EMBL" id="JAPMIV010000064">
    <property type="protein sequence ID" value="MDV6376470.1"/>
    <property type="molecule type" value="Genomic_DNA"/>
</dbReference>
<protein>
    <submittedName>
        <fullName evidence="2">Uncharacterized protein</fullName>
    </submittedName>
</protein>
<comment type="caution">
    <text evidence="2">The sequence shown here is derived from an EMBL/GenBank/DDBJ whole genome shotgun (WGS) entry which is preliminary data.</text>
</comment>
<sequence length="121" mass="13048">MNRNERAAQVWAVLAWAARHRQTITYQQLGQAVGLPPVALGKVLDPIQAYCQARKLPPLTVLAVSKETGLPGSGFTAAQAVQVASDQAKVFGFDWLQHGNPQEKGFEQQTPIGLDTEPLSG</sequence>
<organism evidence="2 3">
    <name type="scientific">Deinococcus arenicola</name>
    <dbReference type="NCBI Taxonomy" id="2994950"/>
    <lineage>
        <taxon>Bacteria</taxon>
        <taxon>Thermotogati</taxon>
        <taxon>Deinococcota</taxon>
        <taxon>Deinococci</taxon>
        <taxon>Deinococcales</taxon>
        <taxon>Deinococcaceae</taxon>
        <taxon>Deinococcus</taxon>
    </lineage>
</organism>